<sequence>MFFTNIDLSGSPPRPRILSAARSFFAMAAFAHYYPTLLANEGGYCHDPLDPGGETYRGIARAANPHWSGWPTVDAIKAHLGLPHPVPQADWHQLNLALAADAPLAAAIEAFYKAAYWNPLHLDAVNSQPIADQLADHGVNAGTGRAAKMWQYLLITEFGAHLVLDGQIGPQSVAALNAVDAAHFYQRLIAMRQAFYKYRAGSFTPAEATALAAWHQFFAQQLNLHTDVRMEKYLASWLGRTHEAFTPTPATVTTATA</sequence>
<comment type="caution">
    <text evidence="2">The sequence shown here is derived from an EMBL/GenBank/DDBJ whole genome shotgun (WGS) entry which is preliminary data.</text>
</comment>
<gene>
    <name evidence="2" type="ORF">DLM85_22305</name>
</gene>
<keyword evidence="3" id="KW-1185">Reference proteome</keyword>
<evidence type="ECO:0000259" key="1">
    <source>
        <dbReference type="Pfam" id="PF05838"/>
    </source>
</evidence>
<accession>A0A328B8F7</accession>
<dbReference type="AlphaFoldDB" id="A0A328B8F7"/>
<organism evidence="2 3">
    <name type="scientific">Hymenobacter edaphi</name>
    <dbReference type="NCBI Taxonomy" id="2211146"/>
    <lineage>
        <taxon>Bacteria</taxon>
        <taxon>Pseudomonadati</taxon>
        <taxon>Bacteroidota</taxon>
        <taxon>Cytophagia</taxon>
        <taxon>Cytophagales</taxon>
        <taxon>Hymenobacteraceae</taxon>
        <taxon>Hymenobacter</taxon>
    </lineage>
</organism>
<dbReference type="EMBL" id="QHKM01000011">
    <property type="protein sequence ID" value="RAK62935.1"/>
    <property type="molecule type" value="Genomic_DNA"/>
</dbReference>
<protein>
    <recommendedName>
        <fullName evidence="1">TtsA-like Glycoside hydrolase family 108 domain-containing protein</fullName>
    </recommendedName>
</protein>
<reference evidence="3" key="1">
    <citation type="submission" date="2018-05" db="EMBL/GenBank/DDBJ databases">
        <authorList>
            <person name="Nie L."/>
        </authorList>
    </citation>
    <scope>NUCLEOTIDE SEQUENCE [LARGE SCALE GENOMIC DNA]</scope>
    <source>
        <strain evidence="3">NL</strain>
    </source>
</reference>
<evidence type="ECO:0000313" key="3">
    <source>
        <dbReference type="Proteomes" id="UP000248553"/>
    </source>
</evidence>
<proteinExistence type="predicted"/>
<dbReference type="Pfam" id="PF05838">
    <property type="entry name" value="Glyco_hydro_108"/>
    <property type="match status" value="1"/>
</dbReference>
<dbReference type="OrthoDB" id="672438at2"/>
<feature type="domain" description="TtsA-like Glycoside hydrolase family 108" evidence="1">
    <location>
        <begin position="36"/>
        <end position="142"/>
    </location>
</feature>
<dbReference type="InterPro" id="IPR023346">
    <property type="entry name" value="Lysozyme-like_dom_sf"/>
</dbReference>
<evidence type="ECO:0000313" key="2">
    <source>
        <dbReference type="EMBL" id="RAK62935.1"/>
    </source>
</evidence>
<dbReference type="Proteomes" id="UP000248553">
    <property type="component" value="Unassembled WGS sequence"/>
</dbReference>
<dbReference type="InterPro" id="IPR008565">
    <property type="entry name" value="TtsA-like_GH18_dom"/>
</dbReference>
<dbReference type="SUPFAM" id="SSF53955">
    <property type="entry name" value="Lysozyme-like"/>
    <property type="match status" value="1"/>
</dbReference>
<dbReference type="Gene3D" id="1.20.141.10">
    <property type="entry name" value="Chitosanase, subunit A, domain 1"/>
    <property type="match status" value="1"/>
</dbReference>
<name>A0A328B8F7_9BACT</name>